<gene>
    <name evidence="3" type="ORF">AB5I84_09280</name>
</gene>
<keyword evidence="2" id="KW-0732">Signal</keyword>
<evidence type="ECO:0000256" key="2">
    <source>
        <dbReference type="SAM" id="SignalP"/>
    </source>
</evidence>
<dbReference type="Proteomes" id="UP001562065">
    <property type="component" value="Unassembled WGS sequence"/>
</dbReference>
<comment type="caution">
    <text evidence="3">The sequence shown here is derived from an EMBL/GenBank/DDBJ whole genome shotgun (WGS) entry which is preliminary data.</text>
</comment>
<keyword evidence="1" id="KW-0175">Coiled coil</keyword>
<sequence>MKTPATTLSLSIALALAAPLAHGAVDIEQRLAELEAELAEMKADSADNVRRNPAGGFVVGNTTLRFSGYMKGDVSVSDRGYQGGKAWEVVTAAGVKSTDKDLGYRTTLSARQSQFAFSTSTPVGENTFRTFVSVDFYGEDTKANELVSNSYAPRLREAYGSYGRLLVGQTWSTFTDLMGVGELVGFGQHASVNFVRQAMVRYTHPFDGGKLELAMENPEDTGAGNQDVPDLIARLSFNGNWGYVSAAAAVRRMALDNATGRDYQWTDAYSLTARIPTVGKDDIRLQVNYGNVGRYMGLRSFPDAVVEQGGTSIHGVDAWGYSAIYRHFWTEKLRSSLAWSDSAIRERGRYAATANARYSTASLNLLYSPIRPLTYGIELQRYDLEEVGGTKHELNRVQFSAWYHF</sequence>
<evidence type="ECO:0000256" key="1">
    <source>
        <dbReference type="SAM" id="Coils"/>
    </source>
</evidence>
<name>A0ABV4AIS5_9GAMM</name>
<feature type="signal peptide" evidence="2">
    <location>
        <begin position="1"/>
        <end position="23"/>
    </location>
</feature>
<reference evidence="3 4" key="1">
    <citation type="submission" date="2024-07" db="EMBL/GenBank/DDBJ databases">
        <authorList>
            <person name="Ren Q."/>
        </authorList>
    </citation>
    <scope>NUCLEOTIDE SEQUENCE [LARGE SCALE GENOMIC DNA]</scope>
    <source>
        <strain evidence="3 4">REN37</strain>
    </source>
</reference>
<dbReference type="SUPFAM" id="SSF56935">
    <property type="entry name" value="Porins"/>
    <property type="match status" value="1"/>
</dbReference>
<accession>A0ABV4AIS5</accession>
<dbReference type="Pfam" id="PF19577">
    <property type="entry name" value="DcaP"/>
    <property type="match status" value="1"/>
</dbReference>
<dbReference type="EMBL" id="JBGCUO010000001">
    <property type="protein sequence ID" value="MEY1662337.1"/>
    <property type="molecule type" value="Genomic_DNA"/>
</dbReference>
<evidence type="ECO:0000313" key="4">
    <source>
        <dbReference type="Proteomes" id="UP001562065"/>
    </source>
</evidence>
<proteinExistence type="predicted"/>
<feature type="chain" id="PRO_5046947813" evidence="2">
    <location>
        <begin position="24"/>
        <end position="405"/>
    </location>
</feature>
<organism evidence="3 4">
    <name type="scientific">Isoalcanivorax beigongshangi</name>
    <dbReference type="NCBI Taxonomy" id="3238810"/>
    <lineage>
        <taxon>Bacteria</taxon>
        <taxon>Pseudomonadati</taxon>
        <taxon>Pseudomonadota</taxon>
        <taxon>Gammaproteobacteria</taxon>
        <taxon>Oceanospirillales</taxon>
        <taxon>Alcanivoracaceae</taxon>
        <taxon>Isoalcanivorax</taxon>
    </lineage>
</organism>
<protein>
    <submittedName>
        <fullName evidence="3">DcaP family trimeric outer membrane transporter</fullName>
    </submittedName>
</protein>
<feature type="coiled-coil region" evidence="1">
    <location>
        <begin position="24"/>
        <end position="51"/>
    </location>
</feature>
<keyword evidence="4" id="KW-1185">Reference proteome</keyword>
<dbReference type="InterPro" id="IPR045748">
    <property type="entry name" value="DcaP"/>
</dbReference>
<dbReference type="RefSeq" id="WP_369455573.1">
    <property type="nucleotide sequence ID" value="NZ_JBGCUO010000001.1"/>
</dbReference>
<evidence type="ECO:0000313" key="3">
    <source>
        <dbReference type="EMBL" id="MEY1662337.1"/>
    </source>
</evidence>